<dbReference type="InterPro" id="IPR013037">
    <property type="entry name" value="Clathrin_b-adaptin_app_Ig-like"/>
</dbReference>
<dbReference type="FunFam" id="2.60.40.1150:FF:000001">
    <property type="entry name" value="AP complex subunit beta"/>
    <property type="match status" value="1"/>
</dbReference>
<gene>
    <name evidence="10" type="primary">AP2B1</name>
</gene>
<dbReference type="Gene3D" id="3.30.310.10">
    <property type="entry name" value="TATA-Binding Protein"/>
    <property type="match status" value="1"/>
</dbReference>
<dbReference type="Ensembl" id="ENSPSMT00000032752.1">
    <property type="protein sequence ID" value="ENSPSMP00000028351.1"/>
    <property type="gene ID" value="ENSPSMG00000018648.1"/>
</dbReference>
<dbReference type="InterPro" id="IPR002553">
    <property type="entry name" value="Clathrin/coatomer_adapt-like_N"/>
</dbReference>
<dbReference type="PIRSF" id="PIRSF002291">
    <property type="entry name" value="AP_complex_beta"/>
    <property type="match status" value="1"/>
</dbReference>
<dbReference type="SMART" id="SM00185">
    <property type="entry name" value="ARM"/>
    <property type="match status" value="2"/>
</dbReference>
<reference evidence="10" key="1">
    <citation type="submission" date="2025-08" db="UniProtKB">
        <authorList>
            <consortium name="Ensembl"/>
        </authorList>
    </citation>
    <scope>IDENTIFICATION</scope>
</reference>
<dbReference type="InterPro" id="IPR013041">
    <property type="entry name" value="Clathrin_app_Ig-like_sf"/>
</dbReference>
<dbReference type="Gene3D" id="1.25.10.10">
    <property type="entry name" value="Leucine-rich Repeat Variant"/>
    <property type="match status" value="1"/>
</dbReference>
<keyword evidence="4" id="KW-0007">Acetylation</keyword>
<reference evidence="10" key="2">
    <citation type="submission" date="2025-09" db="UniProtKB">
        <authorList>
            <consortium name="Ensembl"/>
        </authorList>
    </citation>
    <scope>IDENTIFICATION</scope>
</reference>
<keyword evidence="2 7" id="KW-0813">Transport</keyword>
<dbReference type="FunFam" id="1.25.10.10:FF:000002">
    <property type="entry name" value="AP complex subunit beta"/>
    <property type="match status" value="1"/>
</dbReference>
<protein>
    <recommendedName>
        <fullName evidence="7">AP complex subunit beta</fullName>
    </recommendedName>
</protein>
<dbReference type="Pfam" id="PF02883">
    <property type="entry name" value="Alpha_adaptinC2"/>
    <property type="match status" value="1"/>
</dbReference>
<keyword evidence="5 7" id="KW-0472">Membrane</keyword>
<dbReference type="Pfam" id="PF01602">
    <property type="entry name" value="Adaptin_N"/>
    <property type="match status" value="1"/>
</dbReference>
<evidence type="ECO:0000313" key="10">
    <source>
        <dbReference type="Ensembl" id="ENSPSMP00000028351.1"/>
    </source>
</evidence>
<evidence type="ECO:0000256" key="4">
    <source>
        <dbReference type="ARBA" id="ARBA00022990"/>
    </source>
</evidence>
<feature type="domain" description="Clathrin adaptor alpha/beta/gamma-adaptin appendage Ig-like subdomain" evidence="8">
    <location>
        <begin position="687"/>
        <end position="797"/>
    </location>
</feature>
<dbReference type="GO" id="GO:0016192">
    <property type="term" value="P:vesicle-mediated transport"/>
    <property type="evidence" value="ECO:0007669"/>
    <property type="project" value="InterPro"/>
</dbReference>
<dbReference type="InterPro" id="IPR008152">
    <property type="entry name" value="Clathrin_a/b/g-adaptin_app_Ig"/>
</dbReference>
<comment type="similarity">
    <text evidence="1 7">Belongs to the adaptor complexes large subunit family.</text>
</comment>
<dbReference type="InterPro" id="IPR016024">
    <property type="entry name" value="ARM-type_fold"/>
</dbReference>
<dbReference type="GO" id="GO:0006886">
    <property type="term" value="P:intracellular protein transport"/>
    <property type="evidence" value="ECO:0007669"/>
    <property type="project" value="InterPro"/>
</dbReference>
<evidence type="ECO:0000256" key="2">
    <source>
        <dbReference type="ARBA" id="ARBA00022448"/>
    </source>
</evidence>
<sequence length="908" mass="101425">MTDSKYFTTNKKGEIFELKAELNNEKKEKRKEAVKKVIAAMTVGKDVSSLFPDVVNCMQTDNLELKKLVYLYLMNYAKSQPDMAIMAVNSFVKDCEDPNPLIRALAVRTMGCIRVDKITEYLCEPLRKCLKDEDPYVRKTAAVCVAKLHDINAQMVEDQGFLDSLRDLIADSNPMVVANAVAALSEISESHPNSNLLDLNPQNINKLLTALNECTEWGQIFILDCLSNYNPKDDREAQSICERVTPRLSHANSAVVLSAVKVLMKFLELLPKDSDYYNMLLKKLAPPLVTLLSGEPEVQYVALRNINLIVQKRPEILKQEIKVFFVKYNDPIYVKLEKLDIMIRLASQANIAQVLAELKEYATEVDVDFVRKAVRAIGRCAIKVEQSAERCVSTLLDLIQTKVNYVVQEAIVVIRDIFRKYPNKYESIIATLCENLDSLDEPDARAAMIWIVGEYAERIDNADELLESFLEGFHDESTQVQLTLLTAIVKLFLKKPSETQELVQQVLSLATQDSDNPDLRDRGYIYWRLLSTDPVTAKEVVLSEKPLISEETDLIEPTLLDELICHIGSLASVYHKPPNAFVEGSHGIHRKHLPIHHGSPVGTTTATNLEQPQVIPSQGDLLGDLLNLDLGPPVNVPQVSSMQMGAVDLLGGGLDSLVSIFPPLSFCSGLNDLFELSTGIGMAPGGYVAPKAVWLPAVKAKGLEISGTFTHRQGHIYMEMNFTNKALQHMTDFAIQFNKNSFGVIPSTPLAIHTPLMPNQSIDVSLPLNTLGPVMKMEPLNNLQVAVKNNIDVFYFSCLIPLNVLFVEDGKMGKYIPSCPSAQYTFALPLNVNTVSSKLQNNNVYTIAKRNVEGQDMLYQSLKLTNGIWILAELRIQPGNPNYTLSLKCRAPEVSQYIYQVYDSILKN</sequence>
<evidence type="ECO:0000256" key="1">
    <source>
        <dbReference type="ARBA" id="ARBA00006613"/>
    </source>
</evidence>
<evidence type="ECO:0000256" key="5">
    <source>
        <dbReference type="ARBA" id="ARBA00023136"/>
    </source>
</evidence>
<evidence type="ECO:0000256" key="6">
    <source>
        <dbReference type="ARBA" id="ARBA00029433"/>
    </source>
</evidence>
<dbReference type="InterPro" id="IPR012295">
    <property type="entry name" value="TBP_dom_sf"/>
</dbReference>
<dbReference type="SMART" id="SM01020">
    <property type="entry name" value="B2-adapt-app_C"/>
    <property type="match status" value="1"/>
</dbReference>
<dbReference type="Proteomes" id="UP000694414">
    <property type="component" value="Unplaced"/>
</dbReference>
<keyword evidence="11" id="KW-1185">Reference proteome</keyword>
<accession>A0A8C9A598</accession>
<dbReference type="Gene3D" id="2.60.40.1150">
    <property type="match status" value="1"/>
</dbReference>
<dbReference type="SUPFAM" id="SSF49348">
    <property type="entry name" value="Clathrin adaptor appendage domain"/>
    <property type="match status" value="1"/>
</dbReference>
<dbReference type="InterPro" id="IPR015151">
    <property type="entry name" value="B-adaptin_app_sub_C"/>
</dbReference>
<keyword evidence="3 7" id="KW-0653">Protein transport</keyword>
<dbReference type="GeneTree" id="ENSGT00940000155206"/>
<dbReference type="InterPro" id="IPR000225">
    <property type="entry name" value="Armadillo"/>
</dbReference>
<dbReference type="InterPro" id="IPR011989">
    <property type="entry name" value="ARM-like"/>
</dbReference>
<proteinExistence type="inferred from homology"/>
<dbReference type="GO" id="GO:0030276">
    <property type="term" value="F:clathrin binding"/>
    <property type="evidence" value="ECO:0007669"/>
    <property type="project" value="InterPro"/>
</dbReference>
<dbReference type="GO" id="GO:0031410">
    <property type="term" value="C:cytoplasmic vesicle"/>
    <property type="evidence" value="ECO:0007669"/>
    <property type="project" value="UniProtKB-ARBA"/>
</dbReference>
<evidence type="ECO:0000259" key="9">
    <source>
        <dbReference type="SMART" id="SM01020"/>
    </source>
</evidence>
<dbReference type="GO" id="GO:0030131">
    <property type="term" value="C:clathrin adaptor complex"/>
    <property type="evidence" value="ECO:0007669"/>
    <property type="project" value="InterPro"/>
</dbReference>
<evidence type="ECO:0000313" key="11">
    <source>
        <dbReference type="Proteomes" id="UP000694414"/>
    </source>
</evidence>
<evidence type="ECO:0000259" key="8">
    <source>
        <dbReference type="SMART" id="SM00809"/>
    </source>
</evidence>
<dbReference type="InterPro" id="IPR026739">
    <property type="entry name" value="AP_beta"/>
</dbReference>
<dbReference type="PANTHER" id="PTHR11134">
    <property type="entry name" value="ADAPTOR COMPLEX SUBUNIT BETA FAMILY MEMBER"/>
    <property type="match status" value="1"/>
</dbReference>
<dbReference type="InterPro" id="IPR009028">
    <property type="entry name" value="Coatomer/calthrin_app_sub_C"/>
</dbReference>
<dbReference type="GO" id="GO:0012505">
    <property type="term" value="C:endomembrane system"/>
    <property type="evidence" value="ECO:0007669"/>
    <property type="project" value="UniProtKB-SubCell"/>
</dbReference>
<evidence type="ECO:0000256" key="3">
    <source>
        <dbReference type="ARBA" id="ARBA00022927"/>
    </source>
</evidence>
<feature type="domain" description="Beta-adaptin appendage C-terminal subdomain" evidence="9">
    <location>
        <begin position="806"/>
        <end position="907"/>
    </location>
</feature>
<dbReference type="SMART" id="SM00809">
    <property type="entry name" value="Alpha_adaptinC2"/>
    <property type="match status" value="1"/>
</dbReference>
<dbReference type="InterPro" id="IPR016342">
    <property type="entry name" value="AP_complex_bsu_1_2_4"/>
</dbReference>
<dbReference type="SUPFAM" id="SSF48371">
    <property type="entry name" value="ARM repeat"/>
    <property type="match status" value="1"/>
</dbReference>
<organism evidence="10 11">
    <name type="scientific">Prolemur simus</name>
    <name type="common">Greater bamboo lemur</name>
    <name type="synonym">Hapalemur simus</name>
    <dbReference type="NCBI Taxonomy" id="1328070"/>
    <lineage>
        <taxon>Eukaryota</taxon>
        <taxon>Metazoa</taxon>
        <taxon>Chordata</taxon>
        <taxon>Craniata</taxon>
        <taxon>Vertebrata</taxon>
        <taxon>Euteleostomi</taxon>
        <taxon>Mammalia</taxon>
        <taxon>Eutheria</taxon>
        <taxon>Euarchontoglires</taxon>
        <taxon>Primates</taxon>
        <taxon>Strepsirrhini</taxon>
        <taxon>Lemuriformes</taxon>
        <taxon>Lemuridae</taxon>
        <taxon>Prolemur</taxon>
    </lineage>
</organism>
<dbReference type="AlphaFoldDB" id="A0A8C9A598"/>
<name>A0A8C9A598_PROSS</name>
<dbReference type="Pfam" id="PF09066">
    <property type="entry name" value="B2-adapt-app_C"/>
    <property type="match status" value="1"/>
</dbReference>
<dbReference type="SUPFAM" id="SSF55711">
    <property type="entry name" value="Subdomain of clathrin and coatomer appendage domain"/>
    <property type="match status" value="1"/>
</dbReference>
<evidence type="ECO:0000256" key="7">
    <source>
        <dbReference type="PIRNR" id="PIRNR002291"/>
    </source>
</evidence>
<comment type="subcellular location">
    <subcellularLocation>
        <location evidence="6">Endomembrane system</location>
        <topology evidence="6">Peripheral membrane protein</topology>
        <orientation evidence="6">Cytoplasmic side</orientation>
    </subcellularLocation>
</comment>